<reference evidence="12 13" key="1">
    <citation type="submission" date="2019-06" db="EMBL/GenBank/DDBJ databases">
        <title>Sequencing the genomes of 1000 actinobacteria strains.</title>
        <authorList>
            <person name="Klenk H.-P."/>
        </authorList>
    </citation>
    <scope>NUCLEOTIDE SEQUENCE [LARGE SCALE GENOMIC DNA]</scope>
    <source>
        <strain evidence="12 13">DSM 18607</strain>
    </source>
</reference>
<dbReference type="InterPro" id="IPR024072">
    <property type="entry name" value="DHFR-like_dom_sf"/>
</dbReference>
<dbReference type="GO" id="GO:0046452">
    <property type="term" value="P:dihydrofolate metabolic process"/>
    <property type="evidence" value="ECO:0007669"/>
    <property type="project" value="TreeGrafter"/>
</dbReference>
<dbReference type="PROSITE" id="PS00075">
    <property type="entry name" value="DHFR_1"/>
    <property type="match status" value="1"/>
</dbReference>
<comment type="function">
    <text evidence="8 9">Key enzyme in folate metabolism. Catalyzes an essential reaction for de novo glycine and purine synthesis, and for DNA precursor synthesis.</text>
</comment>
<evidence type="ECO:0000256" key="3">
    <source>
        <dbReference type="ARBA" id="ARBA00012856"/>
    </source>
</evidence>
<evidence type="ECO:0000256" key="10">
    <source>
        <dbReference type="RuleBase" id="RU004474"/>
    </source>
</evidence>
<dbReference type="SUPFAM" id="SSF53597">
    <property type="entry name" value="Dihydrofolate reductase-like"/>
    <property type="match status" value="1"/>
</dbReference>
<accession>A0A542E3X9</accession>
<evidence type="ECO:0000256" key="6">
    <source>
        <dbReference type="ARBA" id="ARBA00022857"/>
    </source>
</evidence>
<keyword evidence="6 9" id="KW-0521">NADP</keyword>
<dbReference type="PANTHER" id="PTHR48069:SF3">
    <property type="entry name" value="DIHYDROFOLATE REDUCTASE"/>
    <property type="match status" value="1"/>
</dbReference>
<dbReference type="InterPro" id="IPR012259">
    <property type="entry name" value="DHFR"/>
</dbReference>
<comment type="caution">
    <text evidence="12">The sequence shown here is derived from an EMBL/GenBank/DDBJ whole genome shotgun (WGS) entry which is preliminary data.</text>
</comment>
<comment type="similarity">
    <text evidence="2 9 10">Belongs to the dihydrofolate reductase family.</text>
</comment>
<evidence type="ECO:0000256" key="2">
    <source>
        <dbReference type="ARBA" id="ARBA00009539"/>
    </source>
</evidence>
<evidence type="ECO:0000313" key="13">
    <source>
        <dbReference type="Proteomes" id="UP000317893"/>
    </source>
</evidence>
<dbReference type="GO" id="GO:0006730">
    <property type="term" value="P:one-carbon metabolic process"/>
    <property type="evidence" value="ECO:0007669"/>
    <property type="project" value="UniProtKB-KW"/>
</dbReference>
<dbReference type="RefSeq" id="WP_141849318.1">
    <property type="nucleotide sequence ID" value="NZ_BAAAPR010000001.1"/>
</dbReference>
<comment type="pathway">
    <text evidence="1 9">Cofactor biosynthesis; tetrahydrofolate biosynthesis; 5,6,7,8-tetrahydrofolate from 7,8-dihydrofolate: step 1/1.</text>
</comment>
<dbReference type="FunFam" id="3.40.430.10:FF:000001">
    <property type="entry name" value="Dihydrofolate reductase"/>
    <property type="match status" value="1"/>
</dbReference>
<keyword evidence="5 9" id="KW-0554">One-carbon metabolism</keyword>
<sequence length="159" mass="17566">MTAVSLIAAVARNGVIGADGTMPWHLPEDLAYFKRTTMGRTVVMGRRTWDSIGRPLPGRRTIVVTRQLGWLQPGVETAHSLVQALSLAGPEGEVFVAGGGQVYGEAMPWAQRMLITEVDQLPTGDVRFPRIDMEQWDETGRDAHEGYAWVTYTRRGRAS</sequence>
<dbReference type="UniPathway" id="UPA00077">
    <property type="reaction ID" value="UER00158"/>
</dbReference>
<dbReference type="Pfam" id="PF00186">
    <property type="entry name" value="DHFR_1"/>
    <property type="match status" value="1"/>
</dbReference>
<evidence type="ECO:0000256" key="9">
    <source>
        <dbReference type="PIRNR" id="PIRNR000194"/>
    </source>
</evidence>
<dbReference type="Gene3D" id="3.40.430.10">
    <property type="entry name" value="Dihydrofolate Reductase, subunit A"/>
    <property type="match status" value="1"/>
</dbReference>
<dbReference type="PIRSF" id="PIRSF000194">
    <property type="entry name" value="DHFR"/>
    <property type="match status" value="1"/>
</dbReference>
<evidence type="ECO:0000259" key="11">
    <source>
        <dbReference type="PROSITE" id="PS51330"/>
    </source>
</evidence>
<gene>
    <name evidence="12" type="ORF">FB458_3159</name>
</gene>
<evidence type="ECO:0000313" key="12">
    <source>
        <dbReference type="EMBL" id="TQJ10041.1"/>
    </source>
</evidence>
<dbReference type="GO" id="GO:0005829">
    <property type="term" value="C:cytosol"/>
    <property type="evidence" value="ECO:0007669"/>
    <property type="project" value="TreeGrafter"/>
</dbReference>
<dbReference type="GO" id="GO:0070401">
    <property type="term" value="F:NADP+ binding"/>
    <property type="evidence" value="ECO:0007669"/>
    <property type="project" value="UniProtKB-ARBA"/>
</dbReference>
<feature type="domain" description="DHFR" evidence="11">
    <location>
        <begin position="3"/>
        <end position="159"/>
    </location>
</feature>
<dbReference type="PANTHER" id="PTHR48069">
    <property type="entry name" value="DIHYDROFOLATE REDUCTASE"/>
    <property type="match status" value="1"/>
</dbReference>
<keyword evidence="7 9" id="KW-0560">Oxidoreductase</keyword>
<name>A0A542E3X9_9MICO</name>
<dbReference type="Proteomes" id="UP000317893">
    <property type="component" value="Unassembled WGS sequence"/>
</dbReference>
<dbReference type="GO" id="GO:0004146">
    <property type="term" value="F:dihydrofolate reductase activity"/>
    <property type="evidence" value="ECO:0007669"/>
    <property type="project" value="UniProtKB-EC"/>
</dbReference>
<dbReference type="OrthoDB" id="9804315at2"/>
<comment type="catalytic activity">
    <reaction evidence="9">
        <text>(6S)-5,6,7,8-tetrahydrofolate + NADP(+) = 7,8-dihydrofolate + NADPH + H(+)</text>
        <dbReference type="Rhea" id="RHEA:15009"/>
        <dbReference type="ChEBI" id="CHEBI:15378"/>
        <dbReference type="ChEBI" id="CHEBI:57451"/>
        <dbReference type="ChEBI" id="CHEBI:57453"/>
        <dbReference type="ChEBI" id="CHEBI:57783"/>
        <dbReference type="ChEBI" id="CHEBI:58349"/>
        <dbReference type="EC" id="1.5.1.3"/>
    </reaction>
</comment>
<evidence type="ECO:0000256" key="5">
    <source>
        <dbReference type="ARBA" id="ARBA00022563"/>
    </source>
</evidence>
<proteinExistence type="inferred from homology"/>
<dbReference type="InterPro" id="IPR001796">
    <property type="entry name" value="DHFR_dom"/>
</dbReference>
<dbReference type="EMBL" id="VFMN01000001">
    <property type="protein sequence ID" value="TQJ10041.1"/>
    <property type="molecule type" value="Genomic_DNA"/>
</dbReference>
<dbReference type="EC" id="1.5.1.3" evidence="3 9"/>
<dbReference type="CDD" id="cd00209">
    <property type="entry name" value="DHFR"/>
    <property type="match status" value="1"/>
</dbReference>
<evidence type="ECO:0000256" key="1">
    <source>
        <dbReference type="ARBA" id="ARBA00004903"/>
    </source>
</evidence>
<evidence type="ECO:0000256" key="8">
    <source>
        <dbReference type="ARBA" id="ARBA00025067"/>
    </source>
</evidence>
<dbReference type="PRINTS" id="PR00070">
    <property type="entry name" value="DHFR"/>
</dbReference>
<evidence type="ECO:0000256" key="4">
    <source>
        <dbReference type="ARBA" id="ARBA00018886"/>
    </source>
</evidence>
<organism evidence="12 13">
    <name type="scientific">Lapillicoccus jejuensis</name>
    <dbReference type="NCBI Taxonomy" id="402171"/>
    <lineage>
        <taxon>Bacteria</taxon>
        <taxon>Bacillati</taxon>
        <taxon>Actinomycetota</taxon>
        <taxon>Actinomycetes</taxon>
        <taxon>Micrococcales</taxon>
        <taxon>Intrasporangiaceae</taxon>
        <taxon>Lapillicoccus</taxon>
    </lineage>
</organism>
<dbReference type="AlphaFoldDB" id="A0A542E3X9"/>
<dbReference type="GO" id="GO:0046654">
    <property type="term" value="P:tetrahydrofolate biosynthetic process"/>
    <property type="evidence" value="ECO:0007669"/>
    <property type="project" value="UniProtKB-UniPathway"/>
</dbReference>
<dbReference type="GO" id="GO:0046655">
    <property type="term" value="P:folic acid metabolic process"/>
    <property type="evidence" value="ECO:0007669"/>
    <property type="project" value="TreeGrafter"/>
</dbReference>
<evidence type="ECO:0000256" key="7">
    <source>
        <dbReference type="ARBA" id="ARBA00023002"/>
    </source>
</evidence>
<protein>
    <recommendedName>
        <fullName evidence="4 9">Dihydrofolate reductase</fullName>
        <ecNumber evidence="3 9">1.5.1.3</ecNumber>
    </recommendedName>
</protein>
<dbReference type="InterPro" id="IPR017925">
    <property type="entry name" value="DHFR_CS"/>
</dbReference>
<keyword evidence="13" id="KW-1185">Reference proteome</keyword>
<dbReference type="PROSITE" id="PS51330">
    <property type="entry name" value="DHFR_2"/>
    <property type="match status" value="1"/>
</dbReference>